<dbReference type="RefSeq" id="WP_062421581.1">
    <property type="nucleotide sequence ID" value="NZ_BBYA01000009.1"/>
</dbReference>
<dbReference type="InterPro" id="IPR033939">
    <property type="entry name" value="BCAT_family"/>
</dbReference>
<dbReference type="EMBL" id="LGCK01000006">
    <property type="protein sequence ID" value="KPL73193.1"/>
    <property type="molecule type" value="Genomic_DNA"/>
</dbReference>
<keyword evidence="8 14" id="KW-0808">Transferase</keyword>
<dbReference type="SUPFAM" id="SSF56752">
    <property type="entry name" value="D-aminoacid aminotransferase-like PLP-dependent enzymes"/>
    <property type="match status" value="1"/>
</dbReference>
<dbReference type="GO" id="GO:0052656">
    <property type="term" value="F:L-isoleucine-2-oxoglutarate transaminase activity"/>
    <property type="evidence" value="ECO:0007669"/>
    <property type="project" value="RHEA"/>
</dbReference>
<evidence type="ECO:0000256" key="2">
    <source>
        <dbReference type="ARBA" id="ARBA00004824"/>
    </source>
</evidence>
<dbReference type="InterPro" id="IPR036038">
    <property type="entry name" value="Aminotransferase-like"/>
</dbReference>
<evidence type="ECO:0000256" key="14">
    <source>
        <dbReference type="RuleBase" id="RU364094"/>
    </source>
</evidence>
<dbReference type="InterPro" id="IPR050571">
    <property type="entry name" value="Class-IV_PLP-Dep_Aminotrnsfr"/>
</dbReference>
<evidence type="ECO:0000256" key="9">
    <source>
        <dbReference type="ARBA" id="ARBA00022898"/>
    </source>
</evidence>
<dbReference type="UniPathway" id="UPA00048">
    <property type="reaction ID" value="UER00073"/>
</dbReference>
<comment type="function">
    <text evidence="14">Acts on leucine, isoleucine and valine.</text>
</comment>
<comment type="pathway">
    <text evidence="2 14">Amino-acid biosynthesis; L-isoleucine biosynthesis; L-isoleucine from 2-oxobutanoate: step 4/4.</text>
</comment>
<evidence type="ECO:0000256" key="6">
    <source>
        <dbReference type="ARBA" id="ARBA00022576"/>
    </source>
</evidence>
<evidence type="ECO:0000313" key="15">
    <source>
        <dbReference type="EMBL" id="KPL73193.1"/>
    </source>
</evidence>
<comment type="cofactor">
    <cofactor evidence="1 14">
        <name>pyridoxal 5'-phosphate</name>
        <dbReference type="ChEBI" id="CHEBI:597326"/>
    </cofactor>
</comment>
<dbReference type="UniPathway" id="UPA00049">
    <property type="reaction ID" value="UER00062"/>
</dbReference>
<comment type="catalytic activity">
    <reaction evidence="12 14">
        <text>L-isoleucine + 2-oxoglutarate = (S)-3-methyl-2-oxopentanoate + L-glutamate</text>
        <dbReference type="Rhea" id="RHEA:24801"/>
        <dbReference type="ChEBI" id="CHEBI:16810"/>
        <dbReference type="ChEBI" id="CHEBI:29985"/>
        <dbReference type="ChEBI" id="CHEBI:35146"/>
        <dbReference type="ChEBI" id="CHEBI:58045"/>
        <dbReference type="EC" id="2.6.1.42"/>
    </reaction>
</comment>
<dbReference type="InterPro" id="IPR043131">
    <property type="entry name" value="BCAT-like_N"/>
</dbReference>
<evidence type="ECO:0000256" key="10">
    <source>
        <dbReference type="ARBA" id="ARBA00023304"/>
    </source>
</evidence>
<evidence type="ECO:0000313" key="16">
    <source>
        <dbReference type="Proteomes" id="UP000050430"/>
    </source>
</evidence>
<dbReference type="CDD" id="cd01557">
    <property type="entry name" value="BCAT_beta_family"/>
    <property type="match status" value="1"/>
</dbReference>
<dbReference type="Pfam" id="PF01063">
    <property type="entry name" value="Aminotran_4"/>
    <property type="match status" value="1"/>
</dbReference>
<dbReference type="InterPro" id="IPR001544">
    <property type="entry name" value="Aminotrans_IV"/>
</dbReference>
<dbReference type="NCBIfam" id="TIGR01122">
    <property type="entry name" value="ilvE_I"/>
    <property type="match status" value="1"/>
</dbReference>
<dbReference type="OrthoDB" id="9805628at2"/>
<dbReference type="GO" id="GO:0009099">
    <property type="term" value="P:L-valine biosynthetic process"/>
    <property type="evidence" value="ECO:0007669"/>
    <property type="project" value="UniProtKB-UniPathway"/>
</dbReference>
<dbReference type="Proteomes" id="UP000050430">
    <property type="component" value="Unassembled WGS sequence"/>
</dbReference>
<organism evidence="15 16">
    <name type="scientific">Leptolinea tardivitalis</name>
    <dbReference type="NCBI Taxonomy" id="229920"/>
    <lineage>
        <taxon>Bacteria</taxon>
        <taxon>Bacillati</taxon>
        <taxon>Chloroflexota</taxon>
        <taxon>Anaerolineae</taxon>
        <taxon>Anaerolineales</taxon>
        <taxon>Anaerolineaceae</taxon>
        <taxon>Leptolinea</taxon>
    </lineage>
</organism>
<comment type="catalytic activity">
    <reaction evidence="11 14">
        <text>L-valine + 2-oxoglutarate = 3-methyl-2-oxobutanoate + L-glutamate</text>
        <dbReference type="Rhea" id="RHEA:24813"/>
        <dbReference type="ChEBI" id="CHEBI:11851"/>
        <dbReference type="ChEBI" id="CHEBI:16810"/>
        <dbReference type="ChEBI" id="CHEBI:29985"/>
        <dbReference type="ChEBI" id="CHEBI:57762"/>
        <dbReference type="EC" id="2.6.1.42"/>
    </reaction>
</comment>
<reference evidence="15 16" key="1">
    <citation type="submission" date="2015-07" db="EMBL/GenBank/DDBJ databases">
        <title>Genome sequence of Leptolinea tardivitalis DSM 16556.</title>
        <authorList>
            <person name="Hemp J."/>
            <person name="Ward L.M."/>
            <person name="Pace L.A."/>
            <person name="Fischer W.W."/>
        </authorList>
    </citation>
    <scope>NUCLEOTIDE SEQUENCE [LARGE SCALE GENOMIC DNA]</scope>
    <source>
        <strain evidence="15 16">YMTK-2</strain>
    </source>
</reference>
<keyword evidence="10 14" id="KW-0100">Branched-chain amino acid biosynthesis</keyword>
<keyword evidence="7 14" id="KW-0028">Amino-acid biosynthesis</keyword>
<comment type="pathway">
    <text evidence="4 14">Amino-acid biosynthesis; L-leucine biosynthesis; L-leucine from 3-methyl-2-oxobutanoate: step 4/4.</text>
</comment>
<evidence type="ECO:0000256" key="11">
    <source>
        <dbReference type="ARBA" id="ARBA00048212"/>
    </source>
</evidence>
<dbReference type="FunFam" id="3.20.10.10:FF:000002">
    <property type="entry name" value="D-alanine aminotransferase"/>
    <property type="match status" value="1"/>
</dbReference>
<dbReference type="GO" id="GO:0009097">
    <property type="term" value="P:isoleucine biosynthetic process"/>
    <property type="evidence" value="ECO:0007669"/>
    <property type="project" value="UniProtKB-UniPathway"/>
</dbReference>
<keyword evidence="16" id="KW-1185">Reference proteome</keyword>
<dbReference type="PANTHER" id="PTHR42743:SF11">
    <property type="entry name" value="AMINODEOXYCHORISMATE LYASE"/>
    <property type="match status" value="1"/>
</dbReference>
<proteinExistence type="inferred from homology"/>
<dbReference type="Gene3D" id="3.30.470.10">
    <property type="match status" value="1"/>
</dbReference>
<evidence type="ECO:0000256" key="5">
    <source>
        <dbReference type="ARBA" id="ARBA00009320"/>
    </source>
</evidence>
<dbReference type="GO" id="GO:0052655">
    <property type="term" value="F:L-valine-2-oxoglutarate transaminase activity"/>
    <property type="evidence" value="ECO:0007669"/>
    <property type="project" value="RHEA"/>
</dbReference>
<sequence>MASYPKFVWMNGKIVETEKATVPFFNTTLHYGAGVFEGIRCYATSKGPAVFRLKDHMDRLINSARIIGVRDFPFTSEELCQATKDIIKANGYSSCYIRPLLYLASPLPSLNLDDGKAAVGIGVWEMGAYLGQEQIENGLKANVASFTRHHPNVSMTKAKVTGNYANSILAKTESIRLGYDEAIMLDPSGYVAECTGENVFLVRKGQLYSPITADTLEGITRDSLMTLIKEMGYSVTETMIGRDQLYIADEVFMCGTAAELTPVSEIDGRVIGSGKMGPITRKIQTEFKKVVNGEHPLSTKWLDYVN</sequence>
<comment type="catalytic activity">
    <reaction evidence="13 14">
        <text>L-leucine + 2-oxoglutarate = 4-methyl-2-oxopentanoate + L-glutamate</text>
        <dbReference type="Rhea" id="RHEA:18321"/>
        <dbReference type="ChEBI" id="CHEBI:16810"/>
        <dbReference type="ChEBI" id="CHEBI:17865"/>
        <dbReference type="ChEBI" id="CHEBI:29985"/>
        <dbReference type="ChEBI" id="CHEBI:57427"/>
        <dbReference type="EC" id="2.6.1.42"/>
    </reaction>
</comment>
<evidence type="ECO:0000256" key="12">
    <source>
        <dbReference type="ARBA" id="ARBA00048798"/>
    </source>
</evidence>
<evidence type="ECO:0000256" key="13">
    <source>
        <dbReference type="ARBA" id="ARBA00049229"/>
    </source>
</evidence>
<dbReference type="UniPathway" id="UPA00047">
    <property type="reaction ID" value="UER00058"/>
</dbReference>
<name>A0A0P6WWD5_9CHLR</name>
<dbReference type="EC" id="2.6.1.42" evidence="14"/>
<protein>
    <recommendedName>
        <fullName evidence="14">Branched-chain-amino-acid aminotransferase</fullName>
        <shortName evidence="14">BCAT</shortName>
        <ecNumber evidence="14">2.6.1.42</ecNumber>
    </recommendedName>
</protein>
<gene>
    <name evidence="14" type="primary">ilvE</name>
    <name evidence="15" type="ORF">ADM99_02835</name>
</gene>
<dbReference type="GO" id="GO:0052654">
    <property type="term" value="F:L-leucine-2-oxoglutarate transaminase activity"/>
    <property type="evidence" value="ECO:0007669"/>
    <property type="project" value="RHEA"/>
</dbReference>
<evidence type="ECO:0000256" key="7">
    <source>
        <dbReference type="ARBA" id="ARBA00022605"/>
    </source>
</evidence>
<comment type="pathway">
    <text evidence="3 14">Amino-acid biosynthesis; L-valine biosynthesis; L-valine from pyruvate: step 4/4.</text>
</comment>
<dbReference type="InterPro" id="IPR005785">
    <property type="entry name" value="B_amino_transI"/>
</dbReference>
<dbReference type="NCBIfam" id="NF005146">
    <property type="entry name" value="PRK06606.1"/>
    <property type="match status" value="1"/>
</dbReference>
<dbReference type="GO" id="GO:0009098">
    <property type="term" value="P:L-leucine biosynthetic process"/>
    <property type="evidence" value="ECO:0007669"/>
    <property type="project" value="UniProtKB-UniPathway"/>
</dbReference>
<dbReference type="PANTHER" id="PTHR42743">
    <property type="entry name" value="AMINO-ACID AMINOTRANSFERASE"/>
    <property type="match status" value="1"/>
</dbReference>
<accession>A0A0P6WWD5</accession>
<keyword evidence="9 14" id="KW-0663">Pyridoxal phosphate</keyword>
<dbReference type="Gene3D" id="3.20.10.10">
    <property type="entry name" value="D-amino Acid Aminotransferase, subunit A, domain 2"/>
    <property type="match status" value="1"/>
</dbReference>
<dbReference type="PATRIC" id="fig|229920.5.peg.2194"/>
<evidence type="ECO:0000256" key="4">
    <source>
        <dbReference type="ARBA" id="ARBA00005072"/>
    </source>
</evidence>
<comment type="caution">
    <text evidence="15">The sequence shown here is derived from an EMBL/GenBank/DDBJ whole genome shotgun (WGS) entry which is preliminary data.</text>
</comment>
<dbReference type="STRING" id="229920.ADM99_02835"/>
<evidence type="ECO:0000256" key="8">
    <source>
        <dbReference type="ARBA" id="ARBA00022679"/>
    </source>
</evidence>
<dbReference type="AlphaFoldDB" id="A0A0P6WWD5"/>
<comment type="similarity">
    <text evidence="5 14">Belongs to the class-IV pyridoxal-phosphate-dependent aminotransferase family.</text>
</comment>
<dbReference type="InterPro" id="IPR043132">
    <property type="entry name" value="BCAT-like_C"/>
</dbReference>
<keyword evidence="6 14" id="KW-0032">Aminotransferase</keyword>
<evidence type="ECO:0000256" key="3">
    <source>
        <dbReference type="ARBA" id="ARBA00004931"/>
    </source>
</evidence>
<evidence type="ECO:0000256" key="1">
    <source>
        <dbReference type="ARBA" id="ARBA00001933"/>
    </source>
</evidence>